<comment type="caution">
    <text evidence="5">The sequence shown here is derived from an EMBL/GenBank/DDBJ whole genome shotgun (WGS) entry which is preliminary data.</text>
</comment>
<evidence type="ECO:0000256" key="2">
    <source>
        <dbReference type="ARBA" id="ARBA00023125"/>
    </source>
</evidence>
<protein>
    <submittedName>
        <fullName evidence="5">MarR family winged helix-turn-helix transcriptional regulator</fullName>
    </submittedName>
</protein>
<organism evidence="5 6">
    <name type="scientific">Herbaspirillum chlorophenolicum</name>
    <dbReference type="NCBI Taxonomy" id="211589"/>
    <lineage>
        <taxon>Bacteria</taxon>
        <taxon>Pseudomonadati</taxon>
        <taxon>Pseudomonadota</taxon>
        <taxon>Betaproteobacteria</taxon>
        <taxon>Burkholderiales</taxon>
        <taxon>Oxalobacteraceae</taxon>
        <taxon>Herbaspirillum</taxon>
    </lineage>
</organism>
<keyword evidence="2" id="KW-0238">DNA-binding</keyword>
<keyword evidence="6" id="KW-1185">Reference proteome</keyword>
<dbReference type="InterPro" id="IPR036388">
    <property type="entry name" value="WH-like_DNA-bd_sf"/>
</dbReference>
<dbReference type="InterPro" id="IPR036390">
    <property type="entry name" value="WH_DNA-bd_sf"/>
</dbReference>
<dbReference type="SUPFAM" id="SSF46785">
    <property type="entry name" value="Winged helix' DNA-binding domain"/>
    <property type="match status" value="1"/>
</dbReference>
<sequence length="150" mass="16752">MNKAKAWRPHEMPTLLINRLARALLKPTDERLREVGISSSQLPVLVALKDGGKRTQKELADLANVEQPSMAQLLARMERDKLIVREASSTDRRSSLIFLTDRARQLLEPGRAVLRGIDQDVCAALSKEEKEVLVSLLQRLMVSVTGEGND</sequence>
<evidence type="ECO:0000313" key="6">
    <source>
        <dbReference type="Proteomes" id="UP001617427"/>
    </source>
</evidence>
<dbReference type="PANTHER" id="PTHR42756">
    <property type="entry name" value="TRANSCRIPTIONAL REGULATOR, MARR"/>
    <property type="match status" value="1"/>
</dbReference>
<dbReference type="PROSITE" id="PS50995">
    <property type="entry name" value="HTH_MARR_2"/>
    <property type="match status" value="1"/>
</dbReference>
<dbReference type="PANTHER" id="PTHR42756:SF1">
    <property type="entry name" value="TRANSCRIPTIONAL REPRESSOR OF EMRAB OPERON"/>
    <property type="match status" value="1"/>
</dbReference>
<reference evidence="5 6" key="1">
    <citation type="submission" date="2024-10" db="EMBL/GenBank/DDBJ databases">
        <title>The Natural Products Discovery Center: Release of the First 8490 Sequenced Strains for Exploring Actinobacteria Biosynthetic Diversity.</title>
        <authorList>
            <person name="Kalkreuter E."/>
            <person name="Kautsar S.A."/>
            <person name="Yang D."/>
            <person name="Bader C.D."/>
            <person name="Teijaro C.N."/>
            <person name="Fluegel L."/>
            <person name="Davis C.M."/>
            <person name="Simpson J.R."/>
            <person name="Lauterbach L."/>
            <person name="Steele A.D."/>
            <person name="Gui C."/>
            <person name="Meng S."/>
            <person name="Li G."/>
            <person name="Viehrig K."/>
            <person name="Ye F."/>
            <person name="Su P."/>
            <person name="Kiefer A.F."/>
            <person name="Nichols A."/>
            <person name="Cepeda A.J."/>
            <person name="Yan W."/>
            <person name="Fan B."/>
            <person name="Jiang Y."/>
            <person name="Adhikari A."/>
            <person name="Zheng C.-J."/>
            <person name="Schuster L."/>
            <person name="Cowan T.M."/>
            <person name="Smanski M.J."/>
            <person name="Chevrette M.G."/>
            <person name="De Carvalho L.P.S."/>
            <person name="Shen B."/>
        </authorList>
    </citation>
    <scope>NUCLEOTIDE SEQUENCE [LARGE SCALE GENOMIC DNA]</scope>
    <source>
        <strain evidence="5 6">NPDC087045</strain>
    </source>
</reference>
<dbReference type="RefSeq" id="WP_402703086.1">
    <property type="nucleotide sequence ID" value="NZ_JBIUZV010000016.1"/>
</dbReference>
<keyword evidence="1" id="KW-0805">Transcription regulation</keyword>
<keyword evidence="3" id="KW-0804">Transcription</keyword>
<evidence type="ECO:0000256" key="1">
    <source>
        <dbReference type="ARBA" id="ARBA00023015"/>
    </source>
</evidence>
<dbReference type="Pfam" id="PF12802">
    <property type="entry name" value="MarR_2"/>
    <property type="match status" value="1"/>
</dbReference>
<accession>A0ABW8F4G9</accession>
<name>A0ABW8F4G9_9BURK</name>
<evidence type="ECO:0000256" key="3">
    <source>
        <dbReference type="ARBA" id="ARBA00023163"/>
    </source>
</evidence>
<dbReference type="PRINTS" id="PR00598">
    <property type="entry name" value="HTHMARR"/>
</dbReference>
<dbReference type="EMBL" id="JBIUZV010000016">
    <property type="protein sequence ID" value="MFJ3048195.1"/>
    <property type="molecule type" value="Genomic_DNA"/>
</dbReference>
<dbReference type="InterPro" id="IPR000835">
    <property type="entry name" value="HTH_MarR-typ"/>
</dbReference>
<dbReference type="Proteomes" id="UP001617427">
    <property type="component" value="Unassembled WGS sequence"/>
</dbReference>
<evidence type="ECO:0000313" key="5">
    <source>
        <dbReference type="EMBL" id="MFJ3048195.1"/>
    </source>
</evidence>
<gene>
    <name evidence="5" type="ORF">ACIPEN_20365</name>
</gene>
<feature type="domain" description="HTH marR-type" evidence="4">
    <location>
        <begin position="10"/>
        <end position="142"/>
    </location>
</feature>
<evidence type="ECO:0000259" key="4">
    <source>
        <dbReference type="PROSITE" id="PS50995"/>
    </source>
</evidence>
<dbReference type="Gene3D" id="1.10.10.10">
    <property type="entry name" value="Winged helix-like DNA-binding domain superfamily/Winged helix DNA-binding domain"/>
    <property type="match status" value="1"/>
</dbReference>
<proteinExistence type="predicted"/>
<dbReference type="SMART" id="SM00347">
    <property type="entry name" value="HTH_MARR"/>
    <property type="match status" value="1"/>
</dbReference>